<evidence type="ECO:0000313" key="4">
    <source>
        <dbReference type="Proteomes" id="UP000269148"/>
    </source>
</evidence>
<dbReference type="KEGG" id="sio:DW64_09575"/>
<evidence type="ECO:0000313" key="3">
    <source>
        <dbReference type="Proteomes" id="UP000025245"/>
    </source>
</evidence>
<reference evidence="1 3" key="1">
    <citation type="journal article" date="2014" name="Genome Announc.">
        <title>Complete Genome Sequence of a Virulent Strain, Streptococcus iniae ISET0901, Isolated from Diseased Tilapia.</title>
        <authorList>
            <person name="Pridgeon J.W."/>
            <person name="Zhang D."/>
            <person name="Zhang L."/>
        </authorList>
    </citation>
    <scope>NUCLEOTIDE SEQUENCE [LARGE SCALE GENOMIC DNA]</scope>
    <source>
        <strain evidence="1 3">ISET0901</strain>
    </source>
</reference>
<dbReference type="RefSeq" id="WP_003100312.1">
    <property type="nucleotide sequence ID" value="NZ_CP010783.1"/>
</dbReference>
<evidence type="ECO:0008006" key="5">
    <source>
        <dbReference type="Google" id="ProtNLM"/>
    </source>
</evidence>
<dbReference type="Proteomes" id="UP000025245">
    <property type="component" value="Chromosome"/>
</dbReference>
<dbReference type="STRING" id="1346.BMF34_09550"/>
<gene>
    <name evidence="2" type="ORF">DIY07_09800</name>
    <name evidence="1" type="ORF">DQ08_09590</name>
</gene>
<sequence>MQIKKILSDDLEACYCLCRLQADQHDFLLVASEVEGACYAYNLNNGLKKQVVWQDVGGSMSIVQIPGTMDFLATQKFYPGFDAAACHIVYGKFAQDGWQIEKIANFPYLHRFDVMASENGQLLFIGCTIANSKREIEDWSDKGKVIVGNFDRKELVLKELRELPIRLTKNHGYYAQHDKGYSLITAVEGVVKLTYPDFSDSGDWTLECLFNEETSDIVCLDINQDGQAENIIIQGFHGDRLRLLSQDFTQELYSYPSPTPFGHALWAGNLMGQAVFVFGFRAGKAQLRLFYAHQGHIESVLIDEMSGASNALAFEKDGKSYLFSANNARGEVALYQLS</sequence>
<evidence type="ECO:0000313" key="2">
    <source>
        <dbReference type="EMBL" id="RLU54751.1"/>
    </source>
</evidence>
<evidence type="ECO:0000313" key="1">
    <source>
        <dbReference type="EMBL" id="AHY16675.1"/>
    </source>
</evidence>
<dbReference type="SUPFAM" id="SSF50978">
    <property type="entry name" value="WD40 repeat-like"/>
    <property type="match status" value="1"/>
</dbReference>
<keyword evidence="3" id="KW-1185">Reference proteome</keyword>
<name>A0A3L8GCW5_STRIN</name>
<proteinExistence type="predicted"/>
<dbReference type="KEGG" id="siq:DQ08_09590"/>
<dbReference type="SMR" id="A0A3L8GCW5"/>
<dbReference type="AlphaFoldDB" id="A0A3L8GCW5"/>
<dbReference type="EMBL" id="CP007586">
    <property type="protein sequence ID" value="AHY16675.1"/>
    <property type="molecule type" value="Genomic_DNA"/>
</dbReference>
<protein>
    <recommendedName>
        <fullName evidence="5">WD40 repeat domain-containing protein</fullName>
    </recommendedName>
</protein>
<dbReference type="InterPro" id="IPR036322">
    <property type="entry name" value="WD40_repeat_dom_sf"/>
</dbReference>
<dbReference type="OrthoDB" id="95664at2"/>
<accession>A0A3L8GCW5</accession>
<dbReference type="KEGG" id="siz:SI82_09525"/>
<dbReference type="Proteomes" id="UP000269148">
    <property type="component" value="Unassembled WGS sequence"/>
</dbReference>
<dbReference type="GeneID" id="35764907"/>
<reference evidence="2 4" key="2">
    <citation type="submission" date="2018-06" db="EMBL/GenBank/DDBJ databases">
        <title>Mutators as drivers of adaptation in pathogenic bacteria and a risk factor for host jumps and vaccine escape.</title>
        <authorList>
            <person name="Barnes A.C."/>
            <person name="Silayeva O."/>
        </authorList>
    </citation>
    <scope>NUCLEOTIDE SEQUENCE [LARGE SCALE GENOMIC DNA]</scope>
    <source>
        <strain evidence="2 4">QMA0445</strain>
    </source>
</reference>
<organism evidence="2 4">
    <name type="scientific">Streptococcus iniae</name>
    <name type="common">Streptococcus shiloi</name>
    <dbReference type="NCBI Taxonomy" id="1346"/>
    <lineage>
        <taxon>Bacteria</taxon>
        <taxon>Bacillati</taxon>
        <taxon>Bacillota</taxon>
        <taxon>Bacilli</taxon>
        <taxon>Lactobacillales</taxon>
        <taxon>Streptococcaceae</taxon>
        <taxon>Streptococcus</taxon>
    </lineage>
</organism>
<dbReference type="EMBL" id="QLQD01000083">
    <property type="protein sequence ID" value="RLU54751.1"/>
    <property type="molecule type" value="Genomic_DNA"/>
</dbReference>